<dbReference type="SMART" id="SM00028">
    <property type="entry name" value="TPR"/>
    <property type="match status" value="3"/>
</dbReference>
<organism evidence="6 7">
    <name type="scientific">Anaeromyxobacter diazotrophicus</name>
    <dbReference type="NCBI Taxonomy" id="2590199"/>
    <lineage>
        <taxon>Bacteria</taxon>
        <taxon>Pseudomonadati</taxon>
        <taxon>Myxococcota</taxon>
        <taxon>Myxococcia</taxon>
        <taxon>Myxococcales</taxon>
        <taxon>Cystobacterineae</taxon>
        <taxon>Anaeromyxobacteraceae</taxon>
        <taxon>Anaeromyxobacter</taxon>
    </lineage>
</organism>
<dbReference type="InterPro" id="IPR002931">
    <property type="entry name" value="Transglutaminase-like"/>
</dbReference>
<protein>
    <recommendedName>
        <fullName evidence="5">Transglutaminase-like domain-containing protein</fullName>
    </recommendedName>
</protein>
<gene>
    <name evidence="6" type="ORF">AMYX_15440</name>
</gene>
<dbReference type="PANTHER" id="PTHR44227">
    <property type="match status" value="1"/>
</dbReference>
<feature type="repeat" description="TPR" evidence="3">
    <location>
        <begin position="268"/>
        <end position="301"/>
    </location>
</feature>
<dbReference type="Pfam" id="PF01841">
    <property type="entry name" value="Transglut_core"/>
    <property type="match status" value="1"/>
</dbReference>
<evidence type="ECO:0000259" key="5">
    <source>
        <dbReference type="Pfam" id="PF01841"/>
    </source>
</evidence>
<dbReference type="Gene3D" id="3.10.620.30">
    <property type="match status" value="1"/>
</dbReference>
<name>A0A7I9VK94_9BACT</name>
<dbReference type="InterPro" id="IPR019734">
    <property type="entry name" value="TPR_rpt"/>
</dbReference>
<evidence type="ECO:0000313" key="7">
    <source>
        <dbReference type="Proteomes" id="UP000503640"/>
    </source>
</evidence>
<keyword evidence="7" id="KW-1185">Reference proteome</keyword>
<feature type="repeat" description="TPR" evidence="3">
    <location>
        <begin position="234"/>
        <end position="267"/>
    </location>
</feature>
<sequence>MRRGAGLAVGVALLGAAALAGCGASRKLAYRPDELRALVSARAPDLAPGDVTVPFELGPERAAWARRLVRDAQSDAEEVERLAGAMLDPAQLGLRYVSSVTTGAEETLRRSEGNCLALASVFIGLARAAGLQAYYIDASIRVHATRVADDGTAVNEGHVSALVKTASGNFGLDFTRLGTIEWYRVLDDVEALANYYNNRGFEMMDRAEVERAPVDWPAVEREFRLAVKVLPSFARAWNNLGVAAARQGRLAEAAASYRAAAAHDPKLAAPHNNLGELHLAGGELADAVRELETAAALDPAAPHVQYHLALARLRGGDRDGARRALRRALELRAGYPEARALLEELGPRARQGSSGGTSAGSVSSNQ</sequence>
<evidence type="ECO:0000256" key="3">
    <source>
        <dbReference type="PROSITE-ProRule" id="PRU00339"/>
    </source>
</evidence>
<dbReference type="InterPro" id="IPR038765">
    <property type="entry name" value="Papain-like_cys_pep_sf"/>
</dbReference>
<proteinExistence type="predicted"/>
<dbReference type="SUPFAM" id="SSF48452">
    <property type="entry name" value="TPR-like"/>
    <property type="match status" value="1"/>
</dbReference>
<dbReference type="Gene3D" id="1.25.40.10">
    <property type="entry name" value="Tetratricopeptide repeat domain"/>
    <property type="match status" value="2"/>
</dbReference>
<dbReference type="AlphaFoldDB" id="A0A7I9VK94"/>
<dbReference type="PANTHER" id="PTHR44227:SF3">
    <property type="entry name" value="PROTEIN O-MANNOSYL-TRANSFERASE TMTC4"/>
    <property type="match status" value="1"/>
</dbReference>
<comment type="caution">
    <text evidence="6">The sequence shown here is derived from an EMBL/GenBank/DDBJ whole genome shotgun (WGS) entry which is preliminary data.</text>
</comment>
<feature type="domain" description="Transglutaminase-like" evidence="5">
    <location>
        <begin position="63"/>
        <end position="155"/>
    </location>
</feature>
<dbReference type="PROSITE" id="PS50005">
    <property type="entry name" value="TPR"/>
    <property type="match status" value="2"/>
</dbReference>
<reference evidence="7" key="1">
    <citation type="journal article" date="2020" name="Appl. Environ. Microbiol.">
        <title>Diazotrophic Anaeromyxobacter Isolates from Soils.</title>
        <authorList>
            <person name="Masuda Y."/>
            <person name="Yamanaka H."/>
            <person name="Xu Z.X."/>
            <person name="Shiratori Y."/>
            <person name="Aono T."/>
            <person name="Amachi S."/>
            <person name="Senoo K."/>
            <person name="Itoh H."/>
        </authorList>
    </citation>
    <scope>NUCLEOTIDE SEQUENCE [LARGE SCALE GENOMIC DNA]</scope>
    <source>
        <strain evidence="7">R267</strain>
    </source>
</reference>
<dbReference type="SUPFAM" id="SSF54001">
    <property type="entry name" value="Cysteine proteinases"/>
    <property type="match status" value="1"/>
</dbReference>
<dbReference type="InterPro" id="IPR011990">
    <property type="entry name" value="TPR-like_helical_dom_sf"/>
</dbReference>
<keyword evidence="2 3" id="KW-0802">TPR repeat</keyword>
<dbReference type="PROSITE" id="PS51257">
    <property type="entry name" value="PROKAR_LIPOPROTEIN"/>
    <property type="match status" value="1"/>
</dbReference>
<accession>A0A7I9VK94</accession>
<dbReference type="EMBL" id="BJTG01000003">
    <property type="protein sequence ID" value="GEJ56803.1"/>
    <property type="molecule type" value="Genomic_DNA"/>
</dbReference>
<dbReference type="RefSeq" id="WP_176064277.1">
    <property type="nucleotide sequence ID" value="NZ_BJTG01000003.1"/>
</dbReference>
<evidence type="ECO:0000313" key="6">
    <source>
        <dbReference type="EMBL" id="GEJ56803.1"/>
    </source>
</evidence>
<dbReference type="Pfam" id="PF13432">
    <property type="entry name" value="TPR_16"/>
    <property type="match status" value="2"/>
</dbReference>
<keyword evidence="1" id="KW-0677">Repeat</keyword>
<feature type="region of interest" description="Disordered" evidence="4">
    <location>
        <begin position="342"/>
        <end position="366"/>
    </location>
</feature>
<dbReference type="InterPro" id="IPR052346">
    <property type="entry name" value="O-mannosyl-transferase_TMTC"/>
</dbReference>
<evidence type="ECO:0000256" key="2">
    <source>
        <dbReference type="ARBA" id="ARBA00022803"/>
    </source>
</evidence>
<dbReference type="Proteomes" id="UP000503640">
    <property type="component" value="Unassembled WGS sequence"/>
</dbReference>
<evidence type="ECO:0000256" key="1">
    <source>
        <dbReference type="ARBA" id="ARBA00022737"/>
    </source>
</evidence>
<evidence type="ECO:0000256" key="4">
    <source>
        <dbReference type="SAM" id="MobiDB-lite"/>
    </source>
</evidence>